<name>A0A7W7Q2S9_9PSEU</name>
<feature type="region of interest" description="Disordered" evidence="1">
    <location>
        <begin position="35"/>
        <end position="60"/>
    </location>
</feature>
<reference evidence="3 4" key="1">
    <citation type="submission" date="2020-08" db="EMBL/GenBank/DDBJ databases">
        <title>Genomic Encyclopedia of Type Strains, Phase III (KMG-III): the genomes of soil and plant-associated and newly described type strains.</title>
        <authorList>
            <person name="Whitman W."/>
        </authorList>
    </citation>
    <scope>NUCLEOTIDE SEQUENCE [LARGE SCALE GENOMIC DNA]</scope>
    <source>
        <strain evidence="3 4">CECT 8960</strain>
    </source>
</reference>
<evidence type="ECO:0000256" key="2">
    <source>
        <dbReference type="SAM" id="SignalP"/>
    </source>
</evidence>
<proteinExistence type="predicted"/>
<organism evidence="3 4">
    <name type="scientific">Actinophytocola algeriensis</name>
    <dbReference type="NCBI Taxonomy" id="1768010"/>
    <lineage>
        <taxon>Bacteria</taxon>
        <taxon>Bacillati</taxon>
        <taxon>Actinomycetota</taxon>
        <taxon>Actinomycetes</taxon>
        <taxon>Pseudonocardiales</taxon>
        <taxon>Pseudonocardiaceae</taxon>
    </lineage>
</organism>
<keyword evidence="4" id="KW-1185">Reference proteome</keyword>
<dbReference type="Proteomes" id="UP000520767">
    <property type="component" value="Unassembled WGS sequence"/>
</dbReference>
<dbReference type="AlphaFoldDB" id="A0A7W7Q2S9"/>
<evidence type="ECO:0000313" key="3">
    <source>
        <dbReference type="EMBL" id="MBB4905972.1"/>
    </source>
</evidence>
<gene>
    <name evidence="3" type="ORF">FHR82_002189</name>
</gene>
<evidence type="ECO:0000256" key="1">
    <source>
        <dbReference type="SAM" id="MobiDB-lite"/>
    </source>
</evidence>
<comment type="caution">
    <text evidence="3">The sequence shown here is derived from an EMBL/GenBank/DDBJ whole genome shotgun (WGS) entry which is preliminary data.</text>
</comment>
<dbReference type="RefSeq" id="WP_225943784.1">
    <property type="nucleotide sequence ID" value="NZ_JACHJQ010000002.1"/>
</dbReference>
<evidence type="ECO:0000313" key="4">
    <source>
        <dbReference type="Proteomes" id="UP000520767"/>
    </source>
</evidence>
<sequence>MRTRSRAGGLRRYGLPLVAVVAVAAALVPAQAVATAQQPRVAVEDPEYPPPPTPGDLRSDPEIASIMQDADYALKYSMAVVAADPSTSYPAGSIEEDLRTGILSMPADRQKSAAEAARQMIADPAVRKREFGRHGAIEPAKYAQLGFSGVFTPDTVPFDRVALKNRLTDRAARIEAVHRAEEAAAMDMARKYQIPAHLWIPTLTSLDYRIERVKCADETNPEWPGDDEIAMGGVAVGHNGVTTKVGQFMVRDDFDDDEVKVYADPGKLFHRFDLTGAGAWPRTYSTVVMLAEKDGSGFADAINTVWAKVKNDVLAVIEKAIAGVLTGYLGAALAEAIGKAVAWLVGVFFDWLFELFQDDLFDPGTHYVYLPNRYEWMYKNAADYGWTNFRLPTGTFTFNGHGGSYKVNVHWQVNP</sequence>
<accession>A0A7W7Q2S9</accession>
<keyword evidence="2" id="KW-0732">Signal</keyword>
<feature type="chain" id="PRO_5039556407" evidence="2">
    <location>
        <begin position="33"/>
        <end position="415"/>
    </location>
</feature>
<protein>
    <submittedName>
        <fullName evidence="3">Uncharacterized protein</fullName>
    </submittedName>
</protein>
<feature type="signal peptide" evidence="2">
    <location>
        <begin position="1"/>
        <end position="32"/>
    </location>
</feature>
<dbReference type="EMBL" id="JACHJQ010000002">
    <property type="protein sequence ID" value="MBB4905972.1"/>
    <property type="molecule type" value="Genomic_DNA"/>
</dbReference>